<dbReference type="FunFam" id="3.40.50.720:FF:000053">
    <property type="entry name" value="Quinone oxidoreductase 1"/>
    <property type="match status" value="1"/>
</dbReference>
<dbReference type="InterPro" id="IPR013154">
    <property type="entry name" value="ADH-like_N"/>
</dbReference>
<dbReference type="SUPFAM" id="SSF50129">
    <property type="entry name" value="GroES-like"/>
    <property type="match status" value="1"/>
</dbReference>
<dbReference type="GO" id="GO:0070402">
    <property type="term" value="F:NADPH binding"/>
    <property type="evidence" value="ECO:0007669"/>
    <property type="project" value="TreeGrafter"/>
</dbReference>
<reference evidence="6 7" key="1">
    <citation type="submission" date="2017-06" db="EMBL/GenBank/DDBJ databases">
        <title>Ant-infecting Ophiocordyceps genomes reveal a high diversity of potential behavioral manipulation genes and a possible major role for enterotoxins.</title>
        <authorList>
            <person name="De Bekker C."/>
            <person name="Evans H.C."/>
            <person name="Brachmann A."/>
            <person name="Hughes D.P."/>
        </authorList>
    </citation>
    <scope>NUCLEOTIDE SEQUENCE [LARGE SCALE GENOMIC DNA]</scope>
    <source>
        <strain evidence="6 7">Map64</strain>
    </source>
</reference>
<evidence type="ECO:0000313" key="6">
    <source>
        <dbReference type="EMBL" id="PHH62399.1"/>
    </source>
</evidence>
<dbReference type="Gene3D" id="3.40.50.720">
    <property type="entry name" value="NAD(P)-binding Rossmann-like Domain"/>
    <property type="match status" value="1"/>
</dbReference>
<feature type="domain" description="Enoyl reductase (ER)" evidence="5">
    <location>
        <begin position="17"/>
        <end position="332"/>
    </location>
</feature>
<comment type="caution">
    <text evidence="6">The sequence shown here is derived from an EMBL/GenBank/DDBJ whole genome shotgun (WGS) entry which is preliminary data.</text>
</comment>
<dbReference type="GO" id="GO:0035925">
    <property type="term" value="F:mRNA 3'-UTR AU-rich region binding"/>
    <property type="evidence" value="ECO:0007669"/>
    <property type="project" value="TreeGrafter"/>
</dbReference>
<sequence length="335" mass="35866">MAPLPSTMKVVQISQTGGIDALEYTDVPVPSPSPNTVLVRNRFSGINYIDTYMRSGLYPVPKFPHILGREAAGDVVTAHPSVADRFPAGARVVYMTGGNAGSGAYAQYSLVSADSLIPIPTEISYEAAAAIFLQGLTAWTFIREAANVQPEQWTLVHAAAGGVGLLLCQMLRAVGAKIIGTASTPEKCQLARQNGAGWTLDSRKDDVVARVKEITEGHGIDVIFDGVGKDTFEADLEMIALKGHLISFGNASGPVPPVNILRLGAKNVKLMRPVLFGYVSTRKELEKYASELFDLLAAGKVTVAIHETYPLKDAARAQKDIESRKTTGKLLLNCD</sequence>
<keyword evidence="7" id="KW-1185">Reference proteome</keyword>
<dbReference type="Pfam" id="PF00107">
    <property type="entry name" value="ADH_zinc_N"/>
    <property type="match status" value="1"/>
</dbReference>
<evidence type="ECO:0000256" key="4">
    <source>
        <dbReference type="ARBA" id="ARBA00070796"/>
    </source>
</evidence>
<dbReference type="InterPro" id="IPR047618">
    <property type="entry name" value="QOR-like"/>
</dbReference>
<dbReference type="STRING" id="1399860.A0A2C5X949"/>
<dbReference type="SMART" id="SM00829">
    <property type="entry name" value="PKS_ER"/>
    <property type="match status" value="1"/>
</dbReference>
<dbReference type="GO" id="GO:0005829">
    <property type="term" value="C:cytosol"/>
    <property type="evidence" value="ECO:0007669"/>
    <property type="project" value="TreeGrafter"/>
</dbReference>
<gene>
    <name evidence="6" type="ORF">CDD81_7195</name>
</gene>
<keyword evidence="1" id="KW-0521">NADP</keyword>
<dbReference type="Gene3D" id="3.90.180.10">
    <property type="entry name" value="Medium-chain alcohol dehydrogenases, catalytic domain"/>
    <property type="match status" value="1"/>
</dbReference>
<dbReference type="Proteomes" id="UP000226192">
    <property type="component" value="Unassembled WGS sequence"/>
</dbReference>
<dbReference type="OrthoDB" id="48317at2759"/>
<proteinExistence type="predicted"/>
<dbReference type="PANTHER" id="PTHR48106:SF13">
    <property type="entry name" value="QUINONE OXIDOREDUCTASE-RELATED"/>
    <property type="match status" value="1"/>
</dbReference>
<dbReference type="InterPro" id="IPR013149">
    <property type="entry name" value="ADH-like_C"/>
</dbReference>
<protein>
    <recommendedName>
        <fullName evidence="4">Probable quinone oxidoreductase</fullName>
    </recommendedName>
    <alternativeName>
        <fullName evidence="3">NADPH:quinone reductase</fullName>
    </alternativeName>
</protein>
<organism evidence="6 7">
    <name type="scientific">Ophiocordyceps australis</name>
    <dbReference type="NCBI Taxonomy" id="1399860"/>
    <lineage>
        <taxon>Eukaryota</taxon>
        <taxon>Fungi</taxon>
        <taxon>Dikarya</taxon>
        <taxon>Ascomycota</taxon>
        <taxon>Pezizomycotina</taxon>
        <taxon>Sordariomycetes</taxon>
        <taxon>Hypocreomycetidae</taxon>
        <taxon>Hypocreales</taxon>
        <taxon>Ophiocordycipitaceae</taxon>
        <taxon>Ophiocordyceps</taxon>
    </lineage>
</organism>
<dbReference type="CDD" id="cd05286">
    <property type="entry name" value="QOR2"/>
    <property type="match status" value="1"/>
</dbReference>
<dbReference type="AlphaFoldDB" id="A0A2C5X949"/>
<dbReference type="GO" id="GO:0003960">
    <property type="term" value="F:quinone reductase (NADPH) activity"/>
    <property type="evidence" value="ECO:0007669"/>
    <property type="project" value="InterPro"/>
</dbReference>
<name>A0A2C5X949_9HYPO</name>
<evidence type="ECO:0000313" key="7">
    <source>
        <dbReference type="Proteomes" id="UP000226192"/>
    </source>
</evidence>
<evidence type="ECO:0000256" key="2">
    <source>
        <dbReference type="ARBA" id="ARBA00023002"/>
    </source>
</evidence>
<accession>A0A2C5X949</accession>
<keyword evidence="2" id="KW-0560">Oxidoreductase</keyword>
<dbReference type="SUPFAM" id="SSF51735">
    <property type="entry name" value="NAD(P)-binding Rossmann-fold domains"/>
    <property type="match status" value="1"/>
</dbReference>
<evidence type="ECO:0000256" key="3">
    <source>
        <dbReference type="ARBA" id="ARBA00043088"/>
    </source>
</evidence>
<dbReference type="EMBL" id="NJET01000073">
    <property type="protein sequence ID" value="PHH62399.1"/>
    <property type="molecule type" value="Genomic_DNA"/>
</dbReference>
<dbReference type="InterPro" id="IPR036291">
    <property type="entry name" value="NAD(P)-bd_dom_sf"/>
</dbReference>
<evidence type="ECO:0000259" key="5">
    <source>
        <dbReference type="SMART" id="SM00829"/>
    </source>
</evidence>
<dbReference type="PANTHER" id="PTHR48106">
    <property type="entry name" value="QUINONE OXIDOREDUCTASE PIG3-RELATED"/>
    <property type="match status" value="1"/>
</dbReference>
<dbReference type="InterPro" id="IPR020843">
    <property type="entry name" value="ER"/>
</dbReference>
<dbReference type="Pfam" id="PF08240">
    <property type="entry name" value="ADH_N"/>
    <property type="match status" value="1"/>
</dbReference>
<dbReference type="InterPro" id="IPR011032">
    <property type="entry name" value="GroES-like_sf"/>
</dbReference>
<evidence type="ECO:0000256" key="1">
    <source>
        <dbReference type="ARBA" id="ARBA00022857"/>
    </source>
</evidence>